<feature type="chain" id="PRO_5046522913" evidence="1">
    <location>
        <begin position="26"/>
        <end position="834"/>
    </location>
</feature>
<proteinExistence type="predicted"/>
<dbReference type="GO" id="GO:0003677">
    <property type="term" value="F:DNA binding"/>
    <property type="evidence" value="ECO:0007669"/>
    <property type="project" value="UniProtKB-KW"/>
</dbReference>
<protein>
    <submittedName>
        <fullName evidence="2">DNA-binding protein</fullName>
    </submittedName>
</protein>
<evidence type="ECO:0000313" key="3">
    <source>
        <dbReference type="Proteomes" id="UP000320536"/>
    </source>
</evidence>
<dbReference type="EMBL" id="CP041038">
    <property type="protein sequence ID" value="QDE37079.1"/>
    <property type="molecule type" value="Genomic_DNA"/>
</dbReference>
<keyword evidence="1" id="KW-0732">Signal</keyword>
<keyword evidence="3" id="KW-1185">Reference proteome</keyword>
<feature type="signal peptide" evidence="1">
    <location>
        <begin position="1"/>
        <end position="25"/>
    </location>
</feature>
<dbReference type="RefSeq" id="WP_032742350.1">
    <property type="nucleotide sequence ID" value="NZ_CP041038.1"/>
</dbReference>
<evidence type="ECO:0000256" key="1">
    <source>
        <dbReference type="SAM" id="SignalP"/>
    </source>
</evidence>
<evidence type="ECO:0000313" key="2">
    <source>
        <dbReference type="EMBL" id="QDE37079.1"/>
    </source>
</evidence>
<keyword evidence="2" id="KW-0238">DNA-binding</keyword>
<gene>
    <name evidence="2" type="ORF">FI836_01990</name>
</gene>
<accession>A0ABX5VXV1</accession>
<name>A0ABX5VXV1_9CHLA</name>
<organism evidence="2 3">
    <name type="scientific">Chlamydophila parapsittaci</name>
    <dbReference type="NCBI Taxonomy" id="344886"/>
    <lineage>
        <taxon>Bacteria</taxon>
        <taxon>Pseudomonadati</taxon>
        <taxon>Chlamydiota</taxon>
        <taxon>Chlamydiia</taxon>
        <taxon>Chlamydiales</taxon>
        <taxon>Chlamydiaceae</taxon>
        <taxon>Chlamydia/Chlamydophila group</taxon>
        <taxon>Chlamydia</taxon>
    </lineage>
</organism>
<reference evidence="2 3" key="1">
    <citation type="journal article" date="2020" name="Data Brief">
        <title>Data of de novo genome assembly of the Chlamydia psittaci strain isolated from the livestock in Volga Region, Russian Federation.</title>
        <authorList>
            <person name="Feodorova V.A."/>
            <person name="Zaitsev S.S."/>
            <person name="Khizhnyakova M.A."/>
            <person name="Saltykov Y.V."/>
            <person name="Evstifeev V.V."/>
            <person name="Khusainov F.M."/>
            <person name="Yakovlev S.I."/>
            <person name="Larionova O.S."/>
            <person name="Motin V.L."/>
        </authorList>
    </citation>
    <scope>NUCLEOTIDE SEQUENCE [LARGE SCALE GENOMIC DNA]</scope>
    <source>
        <strain evidence="2 3">Rostinovo-70</strain>
    </source>
</reference>
<dbReference type="Proteomes" id="UP000320536">
    <property type="component" value="Chromosome"/>
</dbReference>
<sequence length="834" mass="96825">MKVYHHPLLRIFQFFLIVSVGSVWAAPTQQLPFGHYCADVYTALKSGNGCDEVFSAFVERIIFEKTALSPRDWETIAALTRQYVQVRIKQEDRATSKEIIRKLLSVVTMPSHIRSAIRLAWQKLNPDGVSLRDLITQFHSIERGRDTLEDHLLLELYSMTLHSSYEDRKQEILVMQERGNYDEALALCEKLSQAIAKGTCSPHPEVIDIEKNFLKKIVLGLKIKKSREVGDSCEALLFPYCQAEKDYAQSIDNLVLRISRGEVQRAHEVDVLLLAHALYTLPWNQKKGICELEVLIDQGNYLQSTLLYYGYFSLLEIYHQQKNLSAMQRLLLAGESVFVPEHTYFPEYSFFLGCYSFEKQDFTKSREIFVSILDHASRLGVTLPRVYEYLGCISCYEQKYSDAEDFFLRAYKSWSRKEAGLGLFLSYALQKKIDLCEEWNSKSHVSFLHRKILKSIDALFLKKDPSFVSPVVKLCELLGSSEVALEELYHYFIYDMIHRHRRRNASPILTLIDHQIEITEQQYLQKTLEQSQNPEYSRVLTLWLAFRRGELFKEASYTTRLSCSSSFEDIAKCCFAALYYRDPQASSALTNIFSQERSALQSTVRLVWALTRRQSNQKLLDLYCHHLDLRLYGDRLYLLAYDIDDYLSGKESALLHLSHFQELFPQSSLLSLVYYFQGHAETEMIRKIGWFIKALDEFSEITLCGENAKAWVYVYYTVKLDLADAYLSLGDAARAVKVFEEVKGDWETPNHPQVVLIEDINHRVAMEMRWVSGLACAYEKLNERDKLTQHLLDHVEKRLLEMSSRREYFREMITTTLSLCERFLPLDSSNSLIG</sequence>